<sequence length="219" mass="25724">MFVFCGKILVRPINQIFKMNCLTVPCPKYLRSLSTAVRVETGLPSSIVKYLVTRIKHLKSRERNVNLIIEELYFAESVELVKGKFFGCKNNQTIKTVLTFIIKSVEGNYMDVVAHILVVKLNAEFLNYENPLSYRIYRCGCISYNHSINRKFFTHFLCGIELKTSITHPHNNRKIHLFFDPGHKFKNIYNCFHKKEYFIILLNRLRVKSSSHPNFVHFK</sequence>
<accession>A0A0K2T3D8</accession>
<dbReference type="EMBL" id="HACA01002959">
    <property type="protein sequence ID" value="CDW20320.1"/>
    <property type="molecule type" value="Transcribed_RNA"/>
</dbReference>
<name>A0A0K2T3D8_LEPSM</name>
<organism evidence="1">
    <name type="scientific">Lepeophtheirus salmonis</name>
    <name type="common">Salmon louse</name>
    <name type="synonym">Caligus salmonis</name>
    <dbReference type="NCBI Taxonomy" id="72036"/>
    <lineage>
        <taxon>Eukaryota</taxon>
        <taxon>Metazoa</taxon>
        <taxon>Ecdysozoa</taxon>
        <taxon>Arthropoda</taxon>
        <taxon>Crustacea</taxon>
        <taxon>Multicrustacea</taxon>
        <taxon>Hexanauplia</taxon>
        <taxon>Copepoda</taxon>
        <taxon>Siphonostomatoida</taxon>
        <taxon>Caligidae</taxon>
        <taxon>Lepeophtheirus</taxon>
    </lineage>
</organism>
<evidence type="ECO:0000313" key="1">
    <source>
        <dbReference type="EMBL" id="CDW20320.1"/>
    </source>
</evidence>
<dbReference type="OrthoDB" id="6381099at2759"/>
<proteinExistence type="predicted"/>
<reference evidence="1" key="1">
    <citation type="submission" date="2014-05" db="EMBL/GenBank/DDBJ databases">
        <authorList>
            <person name="Chronopoulou M."/>
        </authorList>
    </citation>
    <scope>NUCLEOTIDE SEQUENCE</scope>
    <source>
        <tissue evidence="1">Whole organism</tissue>
    </source>
</reference>
<protein>
    <submittedName>
        <fullName evidence="1">THAP domaincontaining protein 9like [Hydra vulgaris]</fullName>
    </submittedName>
</protein>
<dbReference type="AlphaFoldDB" id="A0A0K2T3D8"/>